<dbReference type="EMBL" id="CP012023">
    <property type="protein sequence ID" value="ALI55709.1"/>
    <property type="molecule type" value="Genomic_DNA"/>
</dbReference>
<dbReference type="InterPro" id="IPR036259">
    <property type="entry name" value="MFS_trans_sf"/>
</dbReference>
<accession>A0A0N7HIN4</accession>
<dbReference type="AlphaFoldDB" id="A0A0N7HIN4"/>
<reference evidence="4 5" key="1">
    <citation type="submission" date="2015-05" db="EMBL/GenBank/DDBJ databases">
        <authorList>
            <person name="Wang D.B."/>
            <person name="Wang M."/>
        </authorList>
    </citation>
    <scope>NUCLEOTIDE SEQUENCE [LARGE SCALE GENOMIC DNA]</scope>
    <source>
        <strain evidence="4 5">IMCC 12053</strain>
    </source>
</reference>
<keyword evidence="5" id="KW-1185">Reference proteome</keyword>
<evidence type="ECO:0000256" key="1">
    <source>
        <dbReference type="ARBA" id="ARBA00022692"/>
    </source>
</evidence>
<dbReference type="GO" id="GO:0022857">
    <property type="term" value="F:transmembrane transporter activity"/>
    <property type="evidence" value="ECO:0007669"/>
    <property type="project" value="InterPro"/>
</dbReference>
<keyword evidence="3" id="KW-0472">Membrane</keyword>
<gene>
    <name evidence="4" type="ORF">IMCC12053_1762</name>
</gene>
<evidence type="ECO:0000313" key="4">
    <source>
        <dbReference type="EMBL" id="ALI55709.1"/>
    </source>
</evidence>
<protein>
    <submittedName>
        <fullName evidence="4">Permeases of the major facilitator superfamily</fullName>
    </submittedName>
</protein>
<evidence type="ECO:0000313" key="5">
    <source>
        <dbReference type="Proteomes" id="UP000064920"/>
    </source>
</evidence>
<dbReference type="STRING" id="1397108.IMCC12053_1762"/>
<dbReference type="KEGG" id="cmar:IMCC12053_1762"/>
<dbReference type="RefSeq" id="WP_062218088.1">
    <property type="nucleotide sequence ID" value="NZ_CP012023.1"/>
</dbReference>
<dbReference type="Gene3D" id="1.20.1250.20">
    <property type="entry name" value="MFS general substrate transporter like domains"/>
    <property type="match status" value="2"/>
</dbReference>
<evidence type="ECO:0000256" key="3">
    <source>
        <dbReference type="ARBA" id="ARBA00023136"/>
    </source>
</evidence>
<sequence length="407" mass="43487">MTYLRFIIENARWLAVGFLLTLTSSYGQTYFISIFAGDIRAEFDLSHGSWGAIYSLGTTASAVVMVWAGVLTDHFRVRVLAPIILVGLAVACLSMSVVPNAALLVVVIFLLRFTGQGMTSQIAMVGMARWFQATRGRALSVASLGFALGQAILPLIFVAIMAMIGWRQSWIVAAGLAVVLIPLLLWCLGQERTPQSIASSTSAVGMGGQMWTRGALLKHWLFWMCVPLLLGPPAWGTALFFQQVHLAEVKGWSLVEYVSLYPWLTLTSIAATFLAGMGVDKYGAGRILPLMPLPFLFGFVVISYSAVSAIAGVGLMIVGLGMGMQGTVVGAFWAEHYGTRYIGSIKSAATAVMVFGSAIGPGVSGYLIDWGVPFTTQMLGYALYFGVTSALATVAVLRARSLLPVAA</sequence>
<dbReference type="PANTHER" id="PTHR11360:SF308">
    <property type="entry name" value="BLL3089 PROTEIN"/>
    <property type="match status" value="1"/>
</dbReference>
<dbReference type="PATRIC" id="fig|1397108.4.peg.1799"/>
<organism evidence="4 5">
    <name type="scientific">Celeribacter marinus</name>
    <dbReference type="NCBI Taxonomy" id="1397108"/>
    <lineage>
        <taxon>Bacteria</taxon>
        <taxon>Pseudomonadati</taxon>
        <taxon>Pseudomonadota</taxon>
        <taxon>Alphaproteobacteria</taxon>
        <taxon>Rhodobacterales</taxon>
        <taxon>Roseobacteraceae</taxon>
        <taxon>Celeribacter</taxon>
    </lineage>
</organism>
<dbReference type="SUPFAM" id="SSF103473">
    <property type="entry name" value="MFS general substrate transporter"/>
    <property type="match status" value="1"/>
</dbReference>
<dbReference type="InterPro" id="IPR020846">
    <property type="entry name" value="MFS_dom"/>
</dbReference>
<proteinExistence type="predicted"/>
<dbReference type="InterPro" id="IPR011701">
    <property type="entry name" value="MFS"/>
</dbReference>
<dbReference type="OrthoDB" id="1404228at2"/>
<dbReference type="PANTHER" id="PTHR11360">
    <property type="entry name" value="MONOCARBOXYLATE TRANSPORTER"/>
    <property type="match status" value="1"/>
</dbReference>
<dbReference type="Proteomes" id="UP000064920">
    <property type="component" value="Chromosome"/>
</dbReference>
<keyword evidence="1" id="KW-0812">Transmembrane</keyword>
<evidence type="ECO:0000256" key="2">
    <source>
        <dbReference type="ARBA" id="ARBA00022989"/>
    </source>
</evidence>
<dbReference type="PROSITE" id="PS50850">
    <property type="entry name" value="MFS"/>
    <property type="match status" value="1"/>
</dbReference>
<name>A0A0N7HIN4_9RHOB</name>
<dbReference type="Pfam" id="PF07690">
    <property type="entry name" value="MFS_1"/>
    <property type="match status" value="1"/>
</dbReference>
<keyword evidence="2" id="KW-1133">Transmembrane helix</keyword>
<dbReference type="InterPro" id="IPR050327">
    <property type="entry name" value="Proton-linked_MCT"/>
</dbReference>